<organism evidence="1 2">
    <name type="scientific">Brassica cretica</name>
    <name type="common">Mustard</name>
    <dbReference type="NCBI Taxonomy" id="69181"/>
    <lineage>
        <taxon>Eukaryota</taxon>
        <taxon>Viridiplantae</taxon>
        <taxon>Streptophyta</taxon>
        <taxon>Embryophyta</taxon>
        <taxon>Tracheophyta</taxon>
        <taxon>Spermatophyta</taxon>
        <taxon>Magnoliopsida</taxon>
        <taxon>eudicotyledons</taxon>
        <taxon>Gunneridae</taxon>
        <taxon>Pentapetalae</taxon>
        <taxon>rosids</taxon>
        <taxon>malvids</taxon>
        <taxon>Brassicales</taxon>
        <taxon>Brassicaceae</taxon>
        <taxon>Brassiceae</taxon>
        <taxon>Brassica</taxon>
    </lineage>
</organism>
<proteinExistence type="predicted"/>
<sequence length="218" mass="24659">MPLSRTLTLRGRDLPPSLVKAKLDSVHKLLRKQVCLVEDAEVIDTEGRVEEADLNFISGTGFQEAARRRFRSRESDEFRRIALVSIDAKPQTSVDRSHPKLIDILSWTSIETQMPLSRTLTLRGRDLPPSLVKAKLDSVHKLLRKQVCLVEDAEVIDTEGRVEEADLNFISGTGFQVVKQEKLQEGDFEVESLMSFGGSHWCRSTPSHKHRSTEVIQN</sequence>
<name>A0A8S9SW92_BRACR</name>
<reference evidence="1" key="1">
    <citation type="submission" date="2019-12" db="EMBL/GenBank/DDBJ databases">
        <title>Genome sequencing and annotation of Brassica cretica.</title>
        <authorList>
            <person name="Studholme D.J."/>
            <person name="Sarris P."/>
        </authorList>
    </citation>
    <scope>NUCLEOTIDE SEQUENCE</scope>
    <source>
        <strain evidence="1">PFS-109/04</strain>
        <tissue evidence="1">Leaf</tissue>
    </source>
</reference>
<accession>A0A8S9SW92</accession>
<protein>
    <submittedName>
        <fullName evidence="1">Uncharacterized protein</fullName>
    </submittedName>
</protein>
<gene>
    <name evidence="1" type="ORF">F2Q69_00037571</name>
</gene>
<dbReference type="EMBL" id="QGKX02000004">
    <property type="protein sequence ID" value="KAF3604650.1"/>
    <property type="molecule type" value="Genomic_DNA"/>
</dbReference>
<evidence type="ECO:0000313" key="2">
    <source>
        <dbReference type="Proteomes" id="UP000712600"/>
    </source>
</evidence>
<dbReference type="AlphaFoldDB" id="A0A8S9SW92"/>
<comment type="caution">
    <text evidence="1">The sequence shown here is derived from an EMBL/GenBank/DDBJ whole genome shotgun (WGS) entry which is preliminary data.</text>
</comment>
<dbReference type="Proteomes" id="UP000712600">
    <property type="component" value="Unassembled WGS sequence"/>
</dbReference>
<evidence type="ECO:0000313" key="1">
    <source>
        <dbReference type="EMBL" id="KAF3604650.1"/>
    </source>
</evidence>